<dbReference type="Pfam" id="PF06140">
    <property type="entry name" value="Ifi-6-16"/>
    <property type="match status" value="1"/>
</dbReference>
<proteinExistence type="inferred from homology"/>
<dbReference type="InterPro" id="IPR009311">
    <property type="entry name" value="IFI6/IFI27-like"/>
</dbReference>
<reference evidence="6" key="1">
    <citation type="journal article" date="2015" name="Genom Data">
        <title>Genome sequences of six Phytophthora species associated with forests in New Zealand.</title>
        <authorList>
            <person name="Studholme D.J."/>
            <person name="McDougal R.L."/>
            <person name="Sambles C."/>
            <person name="Hansen E."/>
            <person name="Hardy G."/>
            <person name="Grant M."/>
            <person name="Ganley R.J."/>
            <person name="Williams N.M."/>
        </authorList>
    </citation>
    <scope>NUCLEOTIDE SEQUENCE</scope>
    <source>
        <strain evidence="6">NZFS 2646</strain>
    </source>
</reference>
<evidence type="ECO:0000313" key="6">
    <source>
        <dbReference type="EMBL" id="KAG2502415.1"/>
    </source>
</evidence>
<dbReference type="Gene3D" id="6.10.110.10">
    <property type="match status" value="1"/>
</dbReference>
<evidence type="ECO:0000256" key="3">
    <source>
        <dbReference type="ARBA" id="ARBA00022692"/>
    </source>
</evidence>
<name>A0A8T0LK64_9STRA</name>
<dbReference type="Proteomes" id="UP000785171">
    <property type="component" value="Unassembled WGS sequence"/>
</dbReference>
<comment type="caution">
    <text evidence="6">The sequence shown here is derived from an EMBL/GenBank/DDBJ whole genome shotgun (WGS) entry which is preliminary data.</text>
</comment>
<reference evidence="6" key="2">
    <citation type="submission" date="2020-06" db="EMBL/GenBank/DDBJ databases">
        <authorList>
            <person name="Studholme D.J."/>
        </authorList>
    </citation>
    <scope>NUCLEOTIDE SEQUENCE</scope>
    <source>
        <strain evidence="6">NZFS 2646</strain>
    </source>
</reference>
<dbReference type="AlphaFoldDB" id="A0A8T0LK64"/>
<gene>
    <name evidence="6" type="ORF">JM16_009816</name>
</gene>
<comment type="subcellular location">
    <subcellularLocation>
        <location evidence="1">Membrane</location>
        <topology evidence="1">Multi-pass membrane protein</topology>
    </subcellularLocation>
</comment>
<evidence type="ECO:0000313" key="7">
    <source>
        <dbReference type="Proteomes" id="UP000785171"/>
    </source>
</evidence>
<keyword evidence="5" id="KW-0472">Membrane</keyword>
<sequence>MGFWGMAIPVANFIGFTSSGIASGSTAAAWMSSAAIANGGGVATGSAVAVLQSIGAVGLATPIGLGLVAGGATVGAAAYLVKPFLSKTEDDVKTEASPESSWVLVELSTNPGKPKTQTFDDENEAITAFQKSTADSKALFDPANKLVLTHGWKVQ</sequence>
<evidence type="ECO:0000256" key="2">
    <source>
        <dbReference type="ARBA" id="ARBA00007262"/>
    </source>
</evidence>
<keyword evidence="4" id="KW-1133">Transmembrane helix</keyword>
<organism evidence="6 7">
    <name type="scientific">Phytophthora kernoviae</name>
    <dbReference type="NCBI Taxonomy" id="325452"/>
    <lineage>
        <taxon>Eukaryota</taxon>
        <taxon>Sar</taxon>
        <taxon>Stramenopiles</taxon>
        <taxon>Oomycota</taxon>
        <taxon>Peronosporomycetes</taxon>
        <taxon>Peronosporales</taxon>
        <taxon>Peronosporaceae</taxon>
        <taxon>Phytophthora</taxon>
    </lineage>
</organism>
<dbReference type="EMBL" id="JPWV03001281">
    <property type="protein sequence ID" value="KAG2502415.1"/>
    <property type="molecule type" value="Genomic_DNA"/>
</dbReference>
<accession>A0A8T0LK64</accession>
<evidence type="ECO:0000256" key="1">
    <source>
        <dbReference type="ARBA" id="ARBA00004141"/>
    </source>
</evidence>
<comment type="similarity">
    <text evidence="2">Belongs to the IFI6/IFI27 family.</text>
</comment>
<dbReference type="PANTHER" id="PTHR16932">
    <property type="entry name" value="INTERFERON ALPHA-INDUCIBLE PROTEIN 27"/>
    <property type="match status" value="1"/>
</dbReference>
<dbReference type="InterPro" id="IPR038213">
    <property type="entry name" value="IFI6/IFI27-like_sf"/>
</dbReference>
<evidence type="ECO:0000256" key="5">
    <source>
        <dbReference type="ARBA" id="ARBA00023136"/>
    </source>
</evidence>
<protein>
    <submittedName>
        <fullName evidence="6">Uncharacterized protein</fullName>
    </submittedName>
</protein>
<keyword evidence="3" id="KW-0812">Transmembrane</keyword>
<dbReference type="PANTHER" id="PTHR16932:SF18">
    <property type="entry name" value="INTERFERON, ALPHA-INDUCIBLE PROTEIN 27-LIKE 2"/>
    <property type="match status" value="1"/>
</dbReference>
<evidence type="ECO:0000256" key="4">
    <source>
        <dbReference type="ARBA" id="ARBA00022989"/>
    </source>
</evidence>
<dbReference type="GO" id="GO:0016020">
    <property type="term" value="C:membrane"/>
    <property type="evidence" value="ECO:0007669"/>
    <property type="project" value="UniProtKB-SubCell"/>
</dbReference>